<evidence type="ECO:0000256" key="1">
    <source>
        <dbReference type="SAM" id="MobiDB-lite"/>
    </source>
</evidence>
<reference evidence="4" key="1">
    <citation type="submission" date="2017-10" db="EMBL/GenBank/DDBJ databases">
        <title>Rapid genome shrinkage in a self-fertile nematode reveals novel sperm competition proteins.</title>
        <authorList>
            <person name="Yin D."/>
            <person name="Schwarz E.M."/>
            <person name="Thomas C.G."/>
            <person name="Felde R.L."/>
            <person name="Korf I.F."/>
            <person name="Cutter A.D."/>
            <person name="Schartner C.M."/>
            <person name="Ralston E.J."/>
            <person name="Meyer B.J."/>
            <person name="Haag E.S."/>
        </authorList>
    </citation>
    <scope>NUCLEOTIDE SEQUENCE [LARGE SCALE GENOMIC DNA]</scope>
    <source>
        <strain evidence="4">JU1422</strain>
    </source>
</reference>
<dbReference type="AlphaFoldDB" id="A0A2G5UJP6"/>
<dbReference type="SUPFAM" id="SSF54001">
    <property type="entry name" value="Cysteine proteinases"/>
    <property type="match status" value="1"/>
</dbReference>
<dbReference type="InterPro" id="IPR028890">
    <property type="entry name" value="Peptidase_C98"/>
</dbReference>
<feature type="compositionally biased region" description="Polar residues" evidence="1">
    <location>
        <begin position="232"/>
        <end position="245"/>
    </location>
</feature>
<feature type="region of interest" description="Disordered" evidence="1">
    <location>
        <begin position="145"/>
        <end position="246"/>
    </location>
</feature>
<keyword evidence="4" id="KW-1185">Reference proteome</keyword>
<feature type="compositionally biased region" description="Polar residues" evidence="1">
    <location>
        <begin position="178"/>
        <end position="195"/>
    </location>
</feature>
<dbReference type="InterPro" id="IPR038765">
    <property type="entry name" value="Papain-like_cys_pep_sf"/>
</dbReference>
<dbReference type="InterPro" id="IPR028889">
    <property type="entry name" value="USP"/>
</dbReference>
<feature type="domain" description="USP" evidence="2">
    <location>
        <begin position="267"/>
        <end position="518"/>
    </location>
</feature>
<dbReference type="Gene3D" id="3.90.70.10">
    <property type="entry name" value="Cysteine proteinases"/>
    <property type="match status" value="1"/>
</dbReference>
<dbReference type="EMBL" id="PDUG01000003">
    <property type="protein sequence ID" value="PIC39738.1"/>
    <property type="molecule type" value="Genomic_DNA"/>
</dbReference>
<feature type="compositionally biased region" description="Basic and acidic residues" evidence="1">
    <location>
        <begin position="208"/>
        <end position="217"/>
    </location>
</feature>
<evidence type="ECO:0000313" key="3">
    <source>
        <dbReference type="EMBL" id="PIC39738.1"/>
    </source>
</evidence>
<dbReference type="OrthoDB" id="5891841at2759"/>
<evidence type="ECO:0000313" key="4">
    <source>
        <dbReference type="Proteomes" id="UP000230233"/>
    </source>
</evidence>
<dbReference type="GO" id="GO:0032183">
    <property type="term" value="F:SUMO binding"/>
    <property type="evidence" value="ECO:0007669"/>
    <property type="project" value="InterPro"/>
</dbReference>
<accession>A0A2G5UJP6</accession>
<dbReference type="Pfam" id="PF15499">
    <property type="entry name" value="Peptidase_C98"/>
    <property type="match status" value="1"/>
</dbReference>
<organism evidence="3 4">
    <name type="scientific">Caenorhabditis nigoni</name>
    <dbReference type="NCBI Taxonomy" id="1611254"/>
    <lineage>
        <taxon>Eukaryota</taxon>
        <taxon>Metazoa</taxon>
        <taxon>Ecdysozoa</taxon>
        <taxon>Nematoda</taxon>
        <taxon>Chromadorea</taxon>
        <taxon>Rhabditida</taxon>
        <taxon>Rhabditina</taxon>
        <taxon>Rhabditomorpha</taxon>
        <taxon>Rhabditoidea</taxon>
        <taxon>Rhabditidae</taxon>
        <taxon>Peloderinae</taxon>
        <taxon>Caenorhabditis</taxon>
    </lineage>
</organism>
<comment type="caution">
    <text evidence="3">The sequence shown here is derived from an EMBL/GenBank/DDBJ whole genome shotgun (WGS) entry which is preliminary data.</text>
</comment>
<proteinExistence type="predicted"/>
<protein>
    <recommendedName>
        <fullName evidence="2">USP domain-containing protein</fullName>
    </recommendedName>
</protein>
<evidence type="ECO:0000259" key="2">
    <source>
        <dbReference type="PROSITE" id="PS50235"/>
    </source>
</evidence>
<dbReference type="PROSITE" id="PS50235">
    <property type="entry name" value="USP_3"/>
    <property type="match status" value="1"/>
</dbReference>
<name>A0A2G5UJP6_9PELO</name>
<sequence length="518" mass="59023">MNMTRLKRIIQRDFMGKIGRLWVISLSGCHCPKTMGKIDNNYLVWDVCYRTTINTPVNKKLEDMWTNLATEEGNLYVNLAKALTMEYEKALSEVNLHNALAASVPEAPIFMDLSNVQPAGLDHLQMNENWTPAFPFPLNPNGHYWHQDHSLPSSSTTSSGPSSSPEAQQEAFIPGATNGIQNPEASTSATISGVQNPAHPEASTSRIEIPEDSKDPSGEAMRMAAHMKPKATSRSSIIPKSSTWKPWQRPRFKSGCRGMKFLRLENYHSKGFKSTQCFMNTICNMLYSCSEFRELFSEYGDHSSTANKIAEIFKGDRVSAREWRWTLPKKFHVGQHDILTVFDILMENLVLEVPLAGSQLQSVSYIQKACQACQKTSREKETRQFSGYLMIQNGQFQKTLQDTFGTSRKISSPCQSCEAKDVSKMRMLETKSRYLVFGFHATPIKDLDGDSEVQMFGSRWRIRSVAERIEYNATCGHFMAWVRSEEDKWIRVNDDRIEKFEQLDLSRINVKMLVFERI</sequence>
<dbReference type="Proteomes" id="UP000230233">
    <property type="component" value="Chromosome III"/>
</dbReference>
<gene>
    <name evidence="3" type="primary">Cnig_chr_III.g11331</name>
    <name evidence="3" type="ORF">B9Z55_011331</name>
</gene>
<feature type="compositionally biased region" description="Low complexity" evidence="1">
    <location>
        <begin position="150"/>
        <end position="165"/>
    </location>
</feature>
<dbReference type="STRING" id="1611254.A0A2G5UJP6"/>